<dbReference type="RefSeq" id="WP_320508288.1">
    <property type="nucleotide sequence ID" value="NZ_JAXCLW010000002.1"/>
</dbReference>
<dbReference type="InterPro" id="IPR032259">
    <property type="entry name" value="HIBYL-CoA-H"/>
</dbReference>
<dbReference type="EMBL" id="JAXCLW010000002">
    <property type="protein sequence ID" value="MDY0883248.1"/>
    <property type="molecule type" value="Genomic_DNA"/>
</dbReference>
<dbReference type="CDD" id="cd06558">
    <property type="entry name" value="crotonase-like"/>
    <property type="match status" value="1"/>
</dbReference>
<evidence type="ECO:0000256" key="3">
    <source>
        <dbReference type="ARBA" id="ARBA00022801"/>
    </source>
</evidence>
<reference evidence="5 6" key="1">
    <citation type="journal article" date="2016" name="Antonie Van Leeuwenhoek">
        <title>Dongia soli sp. nov., isolated from soil from Dokdo, Korea.</title>
        <authorList>
            <person name="Kim D.U."/>
            <person name="Lee H."/>
            <person name="Kim H."/>
            <person name="Kim S.G."/>
            <person name="Ka J.O."/>
        </authorList>
    </citation>
    <scope>NUCLEOTIDE SEQUENCE [LARGE SCALE GENOMIC DNA]</scope>
    <source>
        <strain evidence="5 6">D78</strain>
    </source>
</reference>
<keyword evidence="3 5" id="KW-0378">Hydrolase</keyword>
<name>A0ABU5ECT8_9PROT</name>
<gene>
    <name evidence="5" type="ORF">SMD27_10365</name>
</gene>
<dbReference type="GO" id="GO:0016787">
    <property type="term" value="F:hydrolase activity"/>
    <property type="evidence" value="ECO:0007669"/>
    <property type="project" value="UniProtKB-KW"/>
</dbReference>
<evidence type="ECO:0000313" key="6">
    <source>
        <dbReference type="Proteomes" id="UP001279642"/>
    </source>
</evidence>
<dbReference type="InterPro" id="IPR045004">
    <property type="entry name" value="ECH_dom"/>
</dbReference>
<dbReference type="NCBIfam" id="NF004127">
    <property type="entry name" value="PRK05617.1"/>
    <property type="match status" value="1"/>
</dbReference>
<protein>
    <recommendedName>
        <fullName evidence="2">3-hydroxyisobutyryl-CoA hydrolase</fullName>
        <ecNumber evidence="2">3.1.2.4</ecNumber>
    </recommendedName>
</protein>
<evidence type="ECO:0000256" key="1">
    <source>
        <dbReference type="ARBA" id="ARBA00001709"/>
    </source>
</evidence>
<dbReference type="PANTHER" id="PTHR43176">
    <property type="entry name" value="3-HYDROXYISOBUTYRYL-COA HYDROLASE-RELATED"/>
    <property type="match status" value="1"/>
</dbReference>
<proteinExistence type="predicted"/>
<accession>A0ABU5ECT8</accession>
<evidence type="ECO:0000256" key="2">
    <source>
        <dbReference type="ARBA" id="ARBA00011915"/>
    </source>
</evidence>
<dbReference type="PANTHER" id="PTHR43176:SF3">
    <property type="entry name" value="3-HYDROXYISOBUTYRYL-COA HYDROLASE, MITOCHONDRIAL"/>
    <property type="match status" value="1"/>
</dbReference>
<dbReference type="InterPro" id="IPR029045">
    <property type="entry name" value="ClpP/crotonase-like_dom_sf"/>
</dbReference>
<evidence type="ECO:0000313" key="5">
    <source>
        <dbReference type="EMBL" id="MDY0883248.1"/>
    </source>
</evidence>
<feature type="domain" description="Enoyl-CoA hydratase/isomerase" evidence="4">
    <location>
        <begin position="14"/>
        <end position="325"/>
    </location>
</feature>
<dbReference type="SUPFAM" id="SSF52096">
    <property type="entry name" value="ClpP/crotonase"/>
    <property type="match status" value="1"/>
</dbReference>
<comment type="caution">
    <text evidence="5">The sequence shown here is derived from an EMBL/GenBank/DDBJ whole genome shotgun (WGS) entry which is preliminary data.</text>
</comment>
<evidence type="ECO:0000259" key="4">
    <source>
        <dbReference type="Pfam" id="PF16113"/>
    </source>
</evidence>
<sequence length="339" mass="37210">MSDAIQISEAEGLGTITISRPFALNAFDLDMIQAADTQLRRWRQDDRIKAVMLRGDGFRSFSTGADLKVIHQAGAAGDQAALAAFLRAEYRLVHLFATYPKKTIALINGIVMGFGSGLAMAANIRVVSELSVFSSPECRIGLMPDLGAGLYLNRCPGKIGFFLGLTGMEIRAPGMLHAGLGTHLVPPERIDLLGAGNVDELAIQPSQIPLAAIQPEIDRCFGQRSLSEILTVLSSRSEQGFRDILGQIMRGSPLSLLLTFAHLTRAEGKPLEEVLKTEYRITRRLLRRPEPFEGIRAQFLEKDGAPRWQETQIGKIANSVIEEYFAPLSDEPELYFDGN</sequence>
<dbReference type="Gene3D" id="3.90.226.10">
    <property type="entry name" value="2-enoyl-CoA Hydratase, Chain A, domain 1"/>
    <property type="match status" value="1"/>
</dbReference>
<organism evidence="5 6">
    <name type="scientific">Dongia soli</name>
    <dbReference type="NCBI Taxonomy" id="600628"/>
    <lineage>
        <taxon>Bacteria</taxon>
        <taxon>Pseudomonadati</taxon>
        <taxon>Pseudomonadota</taxon>
        <taxon>Alphaproteobacteria</taxon>
        <taxon>Rhodospirillales</taxon>
        <taxon>Dongiaceae</taxon>
        <taxon>Dongia</taxon>
    </lineage>
</organism>
<dbReference type="Pfam" id="PF16113">
    <property type="entry name" value="ECH_2"/>
    <property type="match status" value="1"/>
</dbReference>
<comment type="catalytic activity">
    <reaction evidence="1">
        <text>3-hydroxy-2-methylpropanoyl-CoA + H2O = 3-hydroxy-2-methylpropanoate + CoA + H(+)</text>
        <dbReference type="Rhea" id="RHEA:20888"/>
        <dbReference type="ChEBI" id="CHEBI:11805"/>
        <dbReference type="ChEBI" id="CHEBI:15377"/>
        <dbReference type="ChEBI" id="CHEBI:15378"/>
        <dbReference type="ChEBI" id="CHEBI:57287"/>
        <dbReference type="ChEBI" id="CHEBI:57340"/>
        <dbReference type="EC" id="3.1.2.4"/>
    </reaction>
</comment>
<dbReference type="Proteomes" id="UP001279642">
    <property type="component" value="Unassembled WGS sequence"/>
</dbReference>
<dbReference type="EC" id="3.1.2.4" evidence="2"/>
<keyword evidence="6" id="KW-1185">Reference proteome</keyword>